<proteinExistence type="predicted"/>
<sequence length="117" mass="12860">MEFLATTSSSIKPPLLTTNSFTSSSSLTTKNNTSSLLHRVTCMLPNGEPELTSPPEMVSFALAVASAIRKTSNSPIEFVQKMEKSDKSKLVLASLDFHKLCIEQLDLFRRIVDPDAK</sequence>
<dbReference type="PANTHER" id="PTHR48206:SF1">
    <property type="entry name" value="CHLOROPLAST SENSOR KINASE, CHLOROPLASTIC"/>
    <property type="match status" value="1"/>
</dbReference>
<dbReference type="PANTHER" id="PTHR48206">
    <property type="entry name" value="CHLOROPLAST SENSOR KINASE, CHLOROPLASTIC"/>
    <property type="match status" value="1"/>
</dbReference>
<dbReference type="InterPro" id="IPR053334">
    <property type="entry name" value="Chloroplast_Sensor_Kinase"/>
</dbReference>
<accession>B9SQH6</accession>
<dbReference type="EMBL" id="EQ974085">
    <property type="protein sequence ID" value="EEF34130.1"/>
    <property type="molecule type" value="Genomic_DNA"/>
</dbReference>
<keyword evidence="2" id="KW-1185">Reference proteome</keyword>
<dbReference type="AlphaFoldDB" id="B9SQH6"/>
<evidence type="ECO:0000313" key="2">
    <source>
        <dbReference type="Proteomes" id="UP000008311"/>
    </source>
</evidence>
<name>B9SQH6_RICCO</name>
<organism evidence="1 2">
    <name type="scientific">Ricinus communis</name>
    <name type="common">Castor bean</name>
    <dbReference type="NCBI Taxonomy" id="3988"/>
    <lineage>
        <taxon>Eukaryota</taxon>
        <taxon>Viridiplantae</taxon>
        <taxon>Streptophyta</taxon>
        <taxon>Embryophyta</taxon>
        <taxon>Tracheophyta</taxon>
        <taxon>Spermatophyta</taxon>
        <taxon>Magnoliopsida</taxon>
        <taxon>eudicotyledons</taxon>
        <taxon>Gunneridae</taxon>
        <taxon>Pentapetalae</taxon>
        <taxon>rosids</taxon>
        <taxon>fabids</taxon>
        <taxon>Malpighiales</taxon>
        <taxon>Euphorbiaceae</taxon>
        <taxon>Acalyphoideae</taxon>
        <taxon>Acalypheae</taxon>
        <taxon>Ricinus</taxon>
    </lineage>
</organism>
<dbReference type="InParanoid" id="B9SQH6"/>
<reference evidence="2" key="1">
    <citation type="journal article" date="2010" name="Nat. Biotechnol.">
        <title>Draft genome sequence of the oilseed species Ricinus communis.</title>
        <authorList>
            <person name="Chan A.P."/>
            <person name="Crabtree J."/>
            <person name="Zhao Q."/>
            <person name="Lorenzi H."/>
            <person name="Orvis J."/>
            <person name="Puiu D."/>
            <person name="Melake-Berhan A."/>
            <person name="Jones K.M."/>
            <person name="Redman J."/>
            <person name="Chen G."/>
            <person name="Cahoon E.B."/>
            <person name="Gedil M."/>
            <person name="Stanke M."/>
            <person name="Haas B.J."/>
            <person name="Wortman J.R."/>
            <person name="Fraser-Liggett C.M."/>
            <person name="Ravel J."/>
            <person name="Rabinowicz P.D."/>
        </authorList>
    </citation>
    <scope>NUCLEOTIDE SEQUENCE [LARGE SCALE GENOMIC DNA]</scope>
    <source>
        <strain evidence="2">cv. Hale</strain>
    </source>
</reference>
<protein>
    <submittedName>
        <fullName evidence="1">Uncharacterized protein</fullName>
    </submittedName>
</protein>
<evidence type="ECO:0000313" key="1">
    <source>
        <dbReference type="EMBL" id="EEF34130.1"/>
    </source>
</evidence>
<dbReference type="Proteomes" id="UP000008311">
    <property type="component" value="Unassembled WGS sequence"/>
</dbReference>
<dbReference type="STRING" id="3988.B9SQH6"/>
<gene>
    <name evidence="1" type="ORF">RCOM_0590050</name>
</gene>